<gene>
    <name evidence="3" type="ORF">GCM10009037_00580</name>
</gene>
<sequence length="137" mass="14388">MIQWSSGTGANGYGAYFAYGIGDVAGPLGPHFTPLPTYVSQAVLNAYWLQAWPTAAFLYGCALASAALALVGREDRRVTAGLLAMAGASAGLHATGLVVHNARLAVLPLGTLLLWTAALALYRDALRRLIFVRPEST</sequence>
<feature type="domain" description="DUF8050" evidence="2">
    <location>
        <begin position="8"/>
        <end position="129"/>
    </location>
</feature>
<keyword evidence="1" id="KW-0472">Membrane</keyword>
<dbReference type="InterPro" id="IPR058363">
    <property type="entry name" value="DUF8050"/>
</dbReference>
<protein>
    <recommendedName>
        <fullName evidence="2">DUF8050 domain-containing protein</fullName>
    </recommendedName>
</protein>
<organism evidence="3 4">
    <name type="scientific">Halarchaeum grantii</name>
    <dbReference type="NCBI Taxonomy" id="1193105"/>
    <lineage>
        <taxon>Archaea</taxon>
        <taxon>Methanobacteriati</taxon>
        <taxon>Methanobacteriota</taxon>
        <taxon>Stenosarchaea group</taxon>
        <taxon>Halobacteria</taxon>
        <taxon>Halobacteriales</taxon>
        <taxon>Halobacteriaceae</taxon>
    </lineage>
</organism>
<evidence type="ECO:0000259" key="2">
    <source>
        <dbReference type="Pfam" id="PF26224"/>
    </source>
</evidence>
<feature type="transmembrane region" description="Helical" evidence="1">
    <location>
        <begin position="78"/>
        <end position="99"/>
    </location>
</feature>
<dbReference type="Pfam" id="PF26224">
    <property type="entry name" value="DUF8050"/>
    <property type="match status" value="1"/>
</dbReference>
<keyword evidence="1" id="KW-1133">Transmembrane helix</keyword>
<reference evidence="3 4" key="1">
    <citation type="journal article" date="2019" name="Int. J. Syst. Evol. Microbiol.">
        <title>The Global Catalogue of Microorganisms (GCM) 10K type strain sequencing project: providing services to taxonomists for standard genome sequencing and annotation.</title>
        <authorList>
            <consortium name="The Broad Institute Genomics Platform"/>
            <consortium name="The Broad Institute Genome Sequencing Center for Infectious Disease"/>
            <person name="Wu L."/>
            <person name="Ma J."/>
        </authorList>
    </citation>
    <scope>NUCLEOTIDE SEQUENCE [LARGE SCALE GENOMIC DNA]</scope>
    <source>
        <strain evidence="3 4">JCM 19585</strain>
    </source>
</reference>
<comment type="caution">
    <text evidence="3">The sequence shown here is derived from an EMBL/GenBank/DDBJ whole genome shotgun (WGS) entry which is preliminary data.</text>
</comment>
<dbReference type="EMBL" id="BMPF01000001">
    <property type="protein sequence ID" value="GGL21187.1"/>
    <property type="molecule type" value="Genomic_DNA"/>
</dbReference>
<name>A0A830ESP6_9EURY</name>
<evidence type="ECO:0000313" key="4">
    <source>
        <dbReference type="Proteomes" id="UP000628840"/>
    </source>
</evidence>
<proteinExistence type="predicted"/>
<keyword evidence="4" id="KW-1185">Reference proteome</keyword>
<dbReference type="AlphaFoldDB" id="A0A830ESP6"/>
<accession>A0A830ESP6</accession>
<evidence type="ECO:0000313" key="3">
    <source>
        <dbReference type="EMBL" id="GGL21187.1"/>
    </source>
</evidence>
<feature type="transmembrane region" description="Helical" evidence="1">
    <location>
        <begin position="105"/>
        <end position="122"/>
    </location>
</feature>
<evidence type="ECO:0000256" key="1">
    <source>
        <dbReference type="SAM" id="Phobius"/>
    </source>
</evidence>
<keyword evidence="1" id="KW-0812">Transmembrane</keyword>
<dbReference type="Proteomes" id="UP000628840">
    <property type="component" value="Unassembled WGS sequence"/>
</dbReference>
<feature type="transmembrane region" description="Helical" evidence="1">
    <location>
        <begin position="51"/>
        <end position="71"/>
    </location>
</feature>